<evidence type="ECO:0000256" key="4">
    <source>
        <dbReference type="ARBA" id="ARBA00022519"/>
    </source>
</evidence>
<keyword evidence="3" id="KW-1003">Cell membrane</keyword>
<dbReference type="Pfam" id="PF04143">
    <property type="entry name" value="Sulf_transp"/>
    <property type="match status" value="1"/>
</dbReference>
<keyword evidence="5 9" id="KW-0812">Transmembrane</keyword>
<evidence type="ECO:0000256" key="7">
    <source>
        <dbReference type="ARBA" id="ARBA00023136"/>
    </source>
</evidence>
<feature type="transmembrane region" description="Helical" evidence="9">
    <location>
        <begin position="24"/>
        <end position="45"/>
    </location>
</feature>
<sequence>MILQTLSPALTSLAEVNPLEYSGPAWSPYLVGALIGVLSMLTFYFSNKPLGASTAYARAAGMLGNLTAPHHTQRLKYFQDNPPKIGWEFMLVLGVVIGAFVAAWSGNEWTGRLLPLMWQDRFGADSGLLRVLVAFCGGGLMAFGARMAGGCTSGHGISGTLQLAIGSWIAAICFFIGGIVTAMLMYAV</sequence>
<proteinExistence type="inferred from homology"/>
<reference evidence="10 11" key="1">
    <citation type="submission" date="2019-03" db="EMBL/GenBank/DDBJ databases">
        <title>Deep-cultivation of Planctomycetes and their phenomic and genomic characterization uncovers novel biology.</title>
        <authorList>
            <person name="Wiegand S."/>
            <person name="Jogler M."/>
            <person name="Boedeker C."/>
            <person name="Pinto D."/>
            <person name="Vollmers J."/>
            <person name="Rivas-Marin E."/>
            <person name="Kohn T."/>
            <person name="Peeters S.H."/>
            <person name="Heuer A."/>
            <person name="Rast P."/>
            <person name="Oberbeckmann S."/>
            <person name="Bunk B."/>
            <person name="Jeske O."/>
            <person name="Meyerdierks A."/>
            <person name="Storesund J.E."/>
            <person name="Kallscheuer N."/>
            <person name="Luecker S."/>
            <person name="Lage O.M."/>
            <person name="Pohl T."/>
            <person name="Merkel B.J."/>
            <person name="Hornburger P."/>
            <person name="Mueller R.-W."/>
            <person name="Bruemmer F."/>
            <person name="Labrenz M."/>
            <person name="Spormann A.M."/>
            <person name="Op den Camp H."/>
            <person name="Overmann J."/>
            <person name="Amann R."/>
            <person name="Jetten M.S.M."/>
            <person name="Mascher T."/>
            <person name="Medema M.H."/>
            <person name="Devos D.P."/>
            <person name="Kaster A.-K."/>
            <person name="Ovreas L."/>
            <person name="Rohde M."/>
            <person name="Galperin M.Y."/>
            <person name="Jogler C."/>
        </authorList>
    </citation>
    <scope>NUCLEOTIDE SEQUENCE [LARGE SCALE GENOMIC DNA]</scope>
    <source>
        <strain evidence="10 11">Enr13</strain>
    </source>
</reference>
<dbReference type="PANTHER" id="PTHR30574">
    <property type="entry name" value="INNER MEMBRANE PROTEIN YEDE"/>
    <property type="match status" value="1"/>
</dbReference>
<evidence type="ECO:0000256" key="3">
    <source>
        <dbReference type="ARBA" id="ARBA00022475"/>
    </source>
</evidence>
<evidence type="ECO:0000313" key="11">
    <source>
        <dbReference type="Proteomes" id="UP000319004"/>
    </source>
</evidence>
<evidence type="ECO:0000256" key="9">
    <source>
        <dbReference type="SAM" id="Phobius"/>
    </source>
</evidence>
<accession>A0A518HV81</accession>
<feature type="transmembrane region" description="Helical" evidence="9">
    <location>
        <begin position="127"/>
        <end position="149"/>
    </location>
</feature>
<keyword evidence="2" id="KW-0813">Transport</keyword>
<dbReference type="RefSeq" id="WP_145389045.1">
    <property type="nucleotide sequence ID" value="NZ_CP037423.1"/>
</dbReference>
<dbReference type="KEGG" id="snep:Enr13x_46320"/>
<feature type="transmembrane region" description="Helical" evidence="9">
    <location>
        <begin position="85"/>
        <end position="107"/>
    </location>
</feature>
<comment type="similarity">
    <text evidence="8">Belongs to the TsuA/YedE (TC 9.B.102) family.</text>
</comment>
<keyword evidence="4" id="KW-0997">Cell inner membrane</keyword>
<keyword evidence="6 9" id="KW-1133">Transmembrane helix</keyword>
<feature type="transmembrane region" description="Helical" evidence="9">
    <location>
        <begin position="161"/>
        <end position="187"/>
    </location>
</feature>
<comment type="subcellular location">
    <subcellularLocation>
        <location evidence="1">Cell inner membrane</location>
        <topology evidence="1">Multi-pass membrane protein</topology>
    </subcellularLocation>
</comment>
<protein>
    <submittedName>
        <fullName evidence="10">Putative inner membrane protein</fullName>
    </submittedName>
</protein>
<evidence type="ECO:0000256" key="2">
    <source>
        <dbReference type="ARBA" id="ARBA00022448"/>
    </source>
</evidence>
<dbReference type="GO" id="GO:0005886">
    <property type="term" value="C:plasma membrane"/>
    <property type="evidence" value="ECO:0007669"/>
    <property type="project" value="UniProtKB-SubCell"/>
</dbReference>
<dbReference type="AlphaFoldDB" id="A0A518HV81"/>
<keyword evidence="7 9" id="KW-0472">Membrane</keyword>
<evidence type="ECO:0000256" key="8">
    <source>
        <dbReference type="ARBA" id="ARBA00035655"/>
    </source>
</evidence>
<gene>
    <name evidence="10" type="ORF">Enr13x_46320</name>
</gene>
<dbReference type="InterPro" id="IPR007272">
    <property type="entry name" value="Sulf_transp_TsuA/YedE"/>
</dbReference>
<evidence type="ECO:0000256" key="6">
    <source>
        <dbReference type="ARBA" id="ARBA00022989"/>
    </source>
</evidence>
<dbReference type="EMBL" id="CP037423">
    <property type="protein sequence ID" value="QDV44762.1"/>
    <property type="molecule type" value="Genomic_DNA"/>
</dbReference>
<organism evidence="10 11">
    <name type="scientific">Stieleria neptunia</name>
    <dbReference type="NCBI Taxonomy" id="2527979"/>
    <lineage>
        <taxon>Bacteria</taxon>
        <taxon>Pseudomonadati</taxon>
        <taxon>Planctomycetota</taxon>
        <taxon>Planctomycetia</taxon>
        <taxon>Pirellulales</taxon>
        <taxon>Pirellulaceae</taxon>
        <taxon>Stieleria</taxon>
    </lineage>
</organism>
<evidence type="ECO:0000256" key="1">
    <source>
        <dbReference type="ARBA" id="ARBA00004429"/>
    </source>
</evidence>
<name>A0A518HV81_9BACT</name>
<dbReference type="OrthoDB" id="9814020at2"/>
<evidence type="ECO:0000313" key="10">
    <source>
        <dbReference type="EMBL" id="QDV44762.1"/>
    </source>
</evidence>
<evidence type="ECO:0000256" key="5">
    <source>
        <dbReference type="ARBA" id="ARBA00022692"/>
    </source>
</evidence>
<dbReference type="PANTHER" id="PTHR30574:SF1">
    <property type="entry name" value="SULPHUR TRANSPORT DOMAIN-CONTAINING PROTEIN"/>
    <property type="match status" value="1"/>
</dbReference>
<keyword evidence="11" id="KW-1185">Reference proteome</keyword>
<dbReference type="Proteomes" id="UP000319004">
    <property type="component" value="Chromosome"/>
</dbReference>